<dbReference type="InterPro" id="IPR054251">
    <property type="entry name" value="DUF6982"/>
</dbReference>
<feature type="compositionally biased region" description="Low complexity" evidence="1">
    <location>
        <begin position="85"/>
        <end position="98"/>
    </location>
</feature>
<feature type="compositionally biased region" description="Low complexity" evidence="1">
    <location>
        <begin position="199"/>
        <end position="267"/>
    </location>
</feature>
<name>A0ABM7WVX4_9BACT</name>
<feature type="compositionally biased region" description="Low complexity" evidence="1">
    <location>
        <begin position="534"/>
        <end position="562"/>
    </location>
</feature>
<evidence type="ECO:0000313" key="2">
    <source>
        <dbReference type="EMBL" id="BDG03588.1"/>
    </source>
</evidence>
<proteinExistence type="predicted"/>
<feature type="region of interest" description="Disordered" evidence="1">
    <location>
        <begin position="125"/>
        <end position="186"/>
    </location>
</feature>
<gene>
    <name evidence="2" type="ORF">AMOR_25840</name>
</gene>
<feature type="compositionally biased region" description="Pro residues" evidence="1">
    <location>
        <begin position="760"/>
        <end position="773"/>
    </location>
</feature>
<accession>A0ABM7WVX4</accession>
<dbReference type="RefSeq" id="WP_248361720.1">
    <property type="nucleotide sequence ID" value="NZ_AP025591.1"/>
</dbReference>
<protein>
    <recommendedName>
        <fullName evidence="4">CheA signal transduction histidine kinase</fullName>
    </recommendedName>
</protein>
<reference evidence="3" key="1">
    <citation type="journal article" date="2022" name="Int. J. Syst. Evol. Microbiol.">
        <title>Anaeromyxobacter oryzae sp. nov., Anaeromyxobacter diazotrophicus sp. nov. and Anaeromyxobacter paludicola sp. nov., isolated from paddy soils.</title>
        <authorList>
            <person name="Itoh H."/>
            <person name="Xu Z."/>
            <person name="Mise K."/>
            <person name="Masuda Y."/>
            <person name="Ushijima N."/>
            <person name="Hayakawa C."/>
            <person name="Shiratori Y."/>
            <person name="Senoo K."/>
        </authorList>
    </citation>
    <scope>NUCLEOTIDE SEQUENCE [LARGE SCALE GENOMIC DNA]</scope>
    <source>
        <strain evidence="3">Red232</strain>
    </source>
</reference>
<evidence type="ECO:0000256" key="1">
    <source>
        <dbReference type="SAM" id="MobiDB-lite"/>
    </source>
</evidence>
<sequence length="950" mass="95837">MPDPRSVMKEFRLLDQKRLAEGLTPDEEVRLAELRDLVGPDLPAAPRGFDVNAAAARLRDSLLPAGLRNRPPPPPELDEPEAAPDAEPTPASSTAADLLAGAYAAEPFAPLEGVAADAADALFDPASLGVEPPAGGAFAAGPQGYADPGGWDPNAAAHDPNAYADPSAQAFDPNAQPYDPSVYADPNAAAYDPNAYAADPAAQAFDPNAQPYDPSAYADPNAAAYDPNAYAADPAAQALDPNAQPYDPNTYADPNAAAHDPNAYADPSAQALDPNAQPYDPSAFADPNAAAYDPNAYAADPAAQPFDPNAQPGEPGAEPFDPNAYGDPNAAAYAADPAPAGLDPAGVSLTTPAWHPDASAWADPAALEVAPPAAPGLEDEPAPEPLLAAAPGTDLPPEGWDLAAPPAPRVDLPLGEYDEIAAGGGAAALEALLPFDLAADAAIPPGAVPEGFGAPPGEYDDTAGFSLDAGAEAPGEAVLETVALEASAEGTTPPAEGEWQPDGALDQGFELESGGSFDATADAAAPEWAVGSGPAPWAAVAEPAPATPEEIALGGLDGDLAGPEPEPSFDLAGPAPELDRSAPDLSAGTEDLDLMAPAPPLHAAPGARPFDEATLELNAAPPLDLALEAPPAGDTATVDLAEESAALELAAAPDLELFAPDVAPTEAPGAPAAPFPAVEPHAGDLPALDLATDDGIPEVTDVEEIPTIDGEEILEEIPADDLGAPAASLDFDPLPAEPEAAALAPVGPAPSPVRAVALPDVPPPATPATPATPPAARLPQPSAAPVVTAPILAPPVVTQAPVAPAATEEEEIVDEVEVADEPAAAPGSVVEGAQRVVVHTIEGQVKRGVLEDADLVAASLALAQSPGAAGETLATEKVKAIFFMLAPGEKPPAPEGRKVRVTFRDGRQVAGFSPDYREDAVGFFMIPADTRTSTARIWVYRAAVRAVAVS</sequence>
<feature type="compositionally biased region" description="Low complexity" evidence="1">
    <location>
        <begin position="283"/>
        <end position="312"/>
    </location>
</feature>
<feature type="region of interest" description="Disordered" evidence="1">
    <location>
        <begin position="488"/>
        <end position="516"/>
    </location>
</feature>
<organism evidence="2 3">
    <name type="scientific">Anaeromyxobacter oryzae</name>
    <dbReference type="NCBI Taxonomy" id="2918170"/>
    <lineage>
        <taxon>Bacteria</taxon>
        <taxon>Pseudomonadati</taxon>
        <taxon>Myxococcota</taxon>
        <taxon>Myxococcia</taxon>
        <taxon>Myxococcales</taxon>
        <taxon>Cystobacterineae</taxon>
        <taxon>Anaeromyxobacteraceae</taxon>
        <taxon>Anaeromyxobacter</taxon>
    </lineage>
</organism>
<dbReference type="Proteomes" id="UP001162891">
    <property type="component" value="Chromosome"/>
</dbReference>
<keyword evidence="3" id="KW-1185">Reference proteome</keyword>
<feature type="compositionally biased region" description="Low complexity" evidence="1">
    <location>
        <begin position="129"/>
        <end position="146"/>
    </location>
</feature>
<evidence type="ECO:0000313" key="3">
    <source>
        <dbReference type="Proteomes" id="UP001162891"/>
    </source>
</evidence>
<dbReference type="Pfam" id="PF22478">
    <property type="entry name" value="DUF6982"/>
    <property type="match status" value="1"/>
</dbReference>
<feature type="compositionally biased region" description="Low complexity" evidence="1">
    <location>
        <begin position="321"/>
        <end position="338"/>
    </location>
</feature>
<evidence type="ECO:0008006" key="4">
    <source>
        <dbReference type="Google" id="ProtNLM"/>
    </source>
</evidence>
<feature type="region of interest" description="Disordered" evidence="1">
    <location>
        <begin position="754"/>
        <end position="781"/>
    </location>
</feature>
<feature type="region of interest" description="Disordered" evidence="1">
    <location>
        <begin position="199"/>
        <end position="338"/>
    </location>
</feature>
<dbReference type="EMBL" id="AP025591">
    <property type="protein sequence ID" value="BDG03588.1"/>
    <property type="molecule type" value="Genomic_DNA"/>
</dbReference>
<feature type="region of interest" description="Disordered" evidence="1">
    <location>
        <begin position="528"/>
        <end position="591"/>
    </location>
</feature>
<feature type="region of interest" description="Disordered" evidence="1">
    <location>
        <begin position="62"/>
        <end position="98"/>
    </location>
</feature>